<dbReference type="OrthoDB" id="9981319at2759"/>
<evidence type="ECO:0000259" key="1">
    <source>
        <dbReference type="Pfam" id="PF14832"/>
    </source>
</evidence>
<comment type="caution">
    <text evidence="2">The sequence shown here is derived from an EMBL/GenBank/DDBJ whole genome shotgun (WGS) entry which is preliminary data.</text>
</comment>
<dbReference type="InterPro" id="IPR014347">
    <property type="entry name" value="Tautomerase/MIF_sf"/>
</dbReference>
<name>A0A8H6K3H5_9PEZI</name>
<dbReference type="Gene3D" id="3.30.429.10">
    <property type="entry name" value="Macrophage Migration Inhibitory Factor"/>
    <property type="match status" value="1"/>
</dbReference>
<dbReference type="AlphaFoldDB" id="A0A8H6K3H5"/>
<proteinExistence type="predicted"/>
<dbReference type="Pfam" id="PF14832">
    <property type="entry name" value="Tautomerase_3"/>
    <property type="match status" value="1"/>
</dbReference>
<dbReference type="Proteomes" id="UP000639643">
    <property type="component" value="Unassembled WGS sequence"/>
</dbReference>
<evidence type="ECO:0000313" key="3">
    <source>
        <dbReference type="Proteomes" id="UP000639643"/>
    </source>
</evidence>
<dbReference type="EMBL" id="WIGM01000469">
    <property type="protein sequence ID" value="KAF6824352.1"/>
    <property type="molecule type" value="Genomic_DNA"/>
</dbReference>
<evidence type="ECO:0000313" key="2">
    <source>
        <dbReference type="EMBL" id="KAF6824352.1"/>
    </source>
</evidence>
<accession>A0A8H6K3H5</accession>
<dbReference type="InterPro" id="IPR028116">
    <property type="entry name" value="Cis-CaaD-like"/>
</dbReference>
<feature type="domain" description="Tautomerase cis-CaaD-like" evidence="1">
    <location>
        <begin position="4"/>
        <end position="85"/>
    </location>
</feature>
<sequence>MPSEQRKSLASAITKLHCDTFTTPSFFVHIRFNAQDASGGTYFMAGKHRLTNCNRITGVVRTSPARTKSDFDALAASIEAAWHHVVGQAEPGKGGGTLSPEADSRRLLMVMFVPMVAIREGGMEIPEAGHEGSWLVSQLPYIKQMADERGIDDFGDLLEEMNSREDLERLPEA</sequence>
<gene>
    <name evidence="2" type="ORF">CMUS01_10268</name>
</gene>
<protein>
    <recommendedName>
        <fullName evidence="1">Tautomerase cis-CaaD-like domain-containing protein</fullName>
    </recommendedName>
</protein>
<organism evidence="2 3">
    <name type="scientific">Colletotrichum musicola</name>
    <dbReference type="NCBI Taxonomy" id="2175873"/>
    <lineage>
        <taxon>Eukaryota</taxon>
        <taxon>Fungi</taxon>
        <taxon>Dikarya</taxon>
        <taxon>Ascomycota</taxon>
        <taxon>Pezizomycotina</taxon>
        <taxon>Sordariomycetes</taxon>
        <taxon>Hypocreomycetidae</taxon>
        <taxon>Glomerellales</taxon>
        <taxon>Glomerellaceae</taxon>
        <taxon>Colletotrichum</taxon>
        <taxon>Colletotrichum orchidearum species complex</taxon>
    </lineage>
</organism>
<keyword evidence="3" id="KW-1185">Reference proteome</keyword>
<reference evidence="2" key="1">
    <citation type="journal article" date="2020" name="Phytopathology">
        <title>Genome Sequence Resources of Colletotrichum truncatum, C. plurivorum, C. musicola, and C. sojae: Four Species Pathogenic to Soybean (Glycine max).</title>
        <authorList>
            <person name="Rogerio F."/>
            <person name="Boufleur T.R."/>
            <person name="Ciampi-Guillardi M."/>
            <person name="Sukno S.A."/>
            <person name="Thon M.R."/>
            <person name="Massola Junior N.S."/>
            <person name="Baroncelli R."/>
        </authorList>
    </citation>
    <scope>NUCLEOTIDE SEQUENCE</scope>
    <source>
        <strain evidence="2">LFN0074</strain>
    </source>
</reference>